<comment type="similarity">
    <text evidence="2">Belongs to the peptidase C40 family.</text>
</comment>
<keyword evidence="5" id="KW-0378">Hydrolase</keyword>
<evidence type="ECO:0000256" key="2">
    <source>
        <dbReference type="ARBA" id="ARBA00007074"/>
    </source>
</evidence>
<dbReference type="PANTHER" id="PTHR47360:SF3">
    <property type="entry name" value="MUREIN DD-ENDOPEPTIDASE MEPS_MUREIN LD-CARBOXYPEPTIDASE"/>
    <property type="match status" value="1"/>
</dbReference>
<keyword evidence="9" id="KW-0449">Lipoprotein</keyword>
<dbReference type="Proteomes" id="UP000241771">
    <property type="component" value="Unassembled WGS sequence"/>
</dbReference>
<protein>
    <recommendedName>
        <fullName evidence="10">NlpC/P60 domain-containing protein</fullName>
    </recommendedName>
</protein>
<dbReference type="Gene3D" id="3.90.1720.10">
    <property type="entry name" value="endopeptidase domain like (from Nostoc punctiforme)"/>
    <property type="match status" value="1"/>
</dbReference>
<dbReference type="OrthoDB" id="9807055at2"/>
<dbReference type="SUPFAM" id="SSF54001">
    <property type="entry name" value="Cysteine proteinases"/>
    <property type="match status" value="1"/>
</dbReference>
<evidence type="ECO:0000256" key="3">
    <source>
        <dbReference type="ARBA" id="ARBA00022670"/>
    </source>
</evidence>
<keyword evidence="7" id="KW-0472">Membrane</keyword>
<dbReference type="InterPro" id="IPR038765">
    <property type="entry name" value="Papain-like_cys_pep_sf"/>
</dbReference>
<keyword evidence="3" id="KW-0645">Protease</keyword>
<dbReference type="InterPro" id="IPR052062">
    <property type="entry name" value="Murein_DD/LD_carboxypeptidase"/>
</dbReference>
<evidence type="ECO:0000313" key="11">
    <source>
        <dbReference type="EMBL" id="PSW21889.1"/>
    </source>
</evidence>
<evidence type="ECO:0000256" key="5">
    <source>
        <dbReference type="ARBA" id="ARBA00022801"/>
    </source>
</evidence>
<proteinExistence type="inferred from homology"/>
<dbReference type="GO" id="GO:0006508">
    <property type="term" value="P:proteolysis"/>
    <property type="evidence" value="ECO:0007669"/>
    <property type="project" value="UniProtKB-KW"/>
</dbReference>
<dbReference type="PANTHER" id="PTHR47360">
    <property type="entry name" value="MUREIN DD-ENDOPEPTIDASE MEPS/MUREIN LD-CARBOXYPEPTIDASE"/>
    <property type="match status" value="1"/>
</dbReference>
<evidence type="ECO:0000313" key="12">
    <source>
        <dbReference type="Proteomes" id="UP000241771"/>
    </source>
</evidence>
<evidence type="ECO:0000256" key="9">
    <source>
        <dbReference type="ARBA" id="ARBA00023288"/>
    </source>
</evidence>
<dbReference type="PROSITE" id="PS51935">
    <property type="entry name" value="NLPC_P60"/>
    <property type="match status" value="1"/>
</dbReference>
<evidence type="ECO:0000256" key="1">
    <source>
        <dbReference type="ARBA" id="ARBA00004635"/>
    </source>
</evidence>
<reference evidence="11 12" key="1">
    <citation type="submission" date="2018-01" db="EMBL/GenBank/DDBJ databases">
        <title>Whole genome sequencing of Histamine producing bacteria.</title>
        <authorList>
            <person name="Butler K."/>
        </authorList>
    </citation>
    <scope>NUCLEOTIDE SEQUENCE [LARGE SCALE GENOMIC DNA]</scope>
    <source>
        <strain evidence="11 12">DSM 100436</strain>
    </source>
</reference>
<keyword evidence="6" id="KW-0788">Thiol protease</keyword>
<keyword evidence="12" id="KW-1185">Reference proteome</keyword>
<evidence type="ECO:0000256" key="4">
    <source>
        <dbReference type="ARBA" id="ARBA00022729"/>
    </source>
</evidence>
<dbReference type="InterPro" id="IPR000064">
    <property type="entry name" value="NLP_P60_dom"/>
</dbReference>
<evidence type="ECO:0000256" key="8">
    <source>
        <dbReference type="ARBA" id="ARBA00023139"/>
    </source>
</evidence>
<dbReference type="PROSITE" id="PS51257">
    <property type="entry name" value="PROKAR_LIPOPROTEIN"/>
    <property type="match status" value="1"/>
</dbReference>
<gene>
    <name evidence="11" type="ORF">C9I98_01070</name>
</gene>
<keyword evidence="4" id="KW-0732">Signal</keyword>
<accession>A0A2T3P086</accession>
<evidence type="ECO:0000256" key="6">
    <source>
        <dbReference type="ARBA" id="ARBA00022807"/>
    </source>
</evidence>
<dbReference type="Pfam" id="PF00877">
    <property type="entry name" value="NLPC_P60"/>
    <property type="match status" value="1"/>
</dbReference>
<dbReference type="GO" id="GO:0008234">
    <property type="term" value="F:cysteine-type peptidase activity"/>
    <property type="evidence" value="ECO:0007669"/>
    <property type="project" value="UniProtKB-KW"/>
</dbReference>
<dbReference type="EMBL" id="PYMA01000001">
    <property type="protein sequence ID" value="PSW21889.1"/>
    <property type="molecule type" value="Genomic_DNA"/>
</dbReference>
<name>A0A2T3P086_9GAMM</name>
<organism evidence="11 12">
    <name type="scientific">Photobacterium sanctipauli</name>
    <dbReference type="NCBI Taxonomy" id="1342794"/>
    <lineage>
        <taxon>Bacteria</taxon>
        <taxon>Pseudomonadati</taxon>
        <taxon>Pseudomonadota</taxon>
        <taxon>Gammaproteobacteria</taxon>
        <taxon>Vibrionales</taxon>
        <taxon>Vibrionaceae</taxon>
        <taxon>Photobacterium</taxon>
    </lineage>
</organism>
<keyword evidence="8" id="KW-0564">Palmitate</keyword>
<evidence type="ECO:0000256" key="7">
    <source>
        <dbReference type="ARBA" id="ARBA00023136"/>
    </source>
</evidence>
<comment type="caution">
    <text evidence="11">The sequence shown here is derived from an EMBL/GenBank/DDBJ whole genome shotgun (WGS) entry which is preliminary data.</text>
</comment>
<dbReference type="GO" id="GO:0016020">
    <property type="term" value="C:membrane"/>
    <property type="evidence" value="ECO:0007669"/>
    <property type="project" value="UniProtKB-SubCell"/>
</dbReference>
<evidence type="ECO:0000259" key="10">
    <source>
        <dbReference type="PROSITE" id="PS51935"/>
    </source>
</evidence>
<feature type="domain" description="NlpC/P60" evidence="10">
    <location>
        <begin position="61"/>
        <end position="182"/>
    </location>
</feature>
<comment type="subcellular location">
    <subcellularLocation>
        <location evidence="1">Membrane</location>
        <topology evidence="1">Lipid-anchor</topology>
    </subcellularLocation>
</comment>
<dbReference type="AlphaFoldDB" id="A0A2T3P086"/>
<sequence length="183" mass="20453">MLKPKAWTGVEHLMKKTSLVSFLAIVGLAGCSSSPDSIEPEPTANNEVGKQYQYVPLNVPFNQQASFDTVYRQWKGTPYRLGGTTRSGIDCSAFVQVGYADVHNLHLPRTTSQQAKLGKWVALNDVQEGDLVFFKTGRNLRHVGIYVGESQFLHASTSQGVMISSLKNPYWRSVYWQARRVTN</sequence>